<name>A0A914Z493_9BILA</name>
<dbReference type="AlphaFoldDB" id="A0A914Z493"/>
<sequence length="76" mass="8991">MHFINIIFLLVVFLAAVSAGENGSHRIKRHDMLHGDKHFYVVHHHEDKKSEEKDNDKEHHMTKRVPKEKRESDGRP</sequence>
<evidence type="ECO:0000313" key="3">
    <source>
        <dbReference type="Proteomes" id="UP000887577"/>
    </source>
</evidence>
<feature type="region of interest" description="Disordered" evidence="1">
    <location>
        <begin position="43"/>
        <end position="76"/>
    </location>
</feature>
<proteinExistence type="predicted"/>
<keyword evidence="2" id="KW-0732">Signal</keyword>
<dbReference type="WBParaSite" id="PSU_v2.g7172.t1">
    <property type="protein sequence ID" value="PSU_v2.g7172.t1"/>
    <property type="gene ID" value="PSU_v2.g7172"/>
</dbReference>
<accession>A0A914Z493</accession>
<reference evidence="4" key="1">
    <citation type="submission" date="2022-11" db="UniProtKB">
        <authorList>
            <consortium name="WormBaseParasite"/>
        </authorList>
    </citation>
    <scope>IDENTIFICATION</scope>
</reference>
<dbReference type="Proteomes" id="UP000887577">
    <property type="component" value="Unplaced"/>
</dbReference>
<keyword evidence="3" id="KW-1185">Reference proteome</keyword>
<evidence type="ECO:0000313" key="4">
    <source>
        <dbReference type="WBParaSite" id="PSU_v2.g7172.t1"/>
    </source>
</evidence>
<feature type="signal peptide" evidence="2">
    <location>
        <begin position="1"/>
        <end position="19"/>
    </location>
</feature>
<organism evidence="3 4">
    <name type="scientific">Panagrolaimus superbus</name>
    <dbReference type="NCBI Taxonomy" id="310955"/>
    <lineage>
        <taxon>Eukaryota</taxon>
        <taxon>Metazoa</taxon>
        <taxon>Ecdysozoa</taxon>
        <taxon>Nematoda</taxon>
        <taxon>Chromadorea</taxon>
        <taxon>Rhabditida</taxon>
        <taxon>Tylenchina</taxon>
        <taxon>Panagrolaimomorpha</taxon>
        <taxon>Panagrolaimoidea</taxon>
        <taxon>Panagrolaimidae</taxon>
        <taxon>Panagrolaimus</taxon>
    </lineage>
</organism>
<feature type="compositionally biased region" description="Basic and acidic residues" evidence="1">
    <location>
        <begin position="43"/>
        <end position="59"/>
    </location>
</feature>
<protein>
    <submittedName>
        <fullName evidence="4">Uncharacterized protein</fullName>
    </submittedName>
</protein>
<feature type="chain" id="PRO_5037125615" evidence="2">
    <location>
        <begin position="20"/>
        <end position="76"/>
    </location>
</feature>
<evidence type="ECO:0000256" key="1">
    <source>
        <dbReference type="SAM" id="MobiDB-lite"/>
    </source>
</evidence>
<evidence type="ECO:0000256" key="2">
    <source>
        <dbReference type="SAM" id="SignalP"/>
    </source>
</evidence>